<dbReference type="Proteomes" id="UP000622552">
    <property type="component" value="Unassembled WGS sequence"/>
</dbReference>
<organism evidence="2 3">
    <name type="scientific">Longispora fulva</name>
    <dbReference type="NCBI Taxonomy" id="619741"/>
    <lineage>
        <taxon>Bacteria</taxon>
        <taxon>Bacillati</taxon>
        <taxon>Actinomycetota</taxon>
        <taxon>Actinomycetes</taxon>
        <taxon>Micromonosporales</taxon>
        <taxon>Micromonosporaceae</taxon>
        <taxon>Longispora</taxon>
    </lineage>
</organism>
<dbReference type="PROSITE" id="PS50075">
    <property type="entry name" value="CARRIER"/>
    <property type="match status" value="1"/>
</dbReference>
<feature type="domain" description="Carrier" evidence="1">
    <location>
        <begin position="3"/>
        <end position="80"/>
    </location>
</feature>
<evidence type="ECO:0000313" key="3">
    <source>
        <dbReference type="Proteomes" id="UP000622552"/>
    </source>
</evidence>
<gene>
    <name evidence="2" type="ORF">IW245_000399</name>
</gene>
<dbReference type="InterPro" id="IPR036736">
    <property type="entry name" value="ACP-like_sf"/>
</dbReference>
<protein>
    <submittedName>
        <fullName evidence="2">Act minimal PKS acyl carrier protein</fullName>
    </submittedName>
</protein>
<sequence>MAEFQIDDLVRALRECAGVDESVDLSGDILDSSFEELGYDSLALFNTVSWIERERGRDLGDDVVTEARTPRMLLALINKD</sequence>
<comment type="caution">
    <text evidence="2">The sequence shown here is derived from an EMBL/GenBank/DDBJ whole genome shotgun (WGS) entry which is preliminary data.</text>
</comment>
<accession>A0A8J7KDN2</accession>
<dbReference type="Pfam" id="PF00550">
    <property type="entry name" value="PP-binding"/>
    <property type="match status" value="1"/>
</dbReference>
<dbReference type="RefSeq" id="WP_197001467.1">
    <property type="nucleotide sequence ID" value="NZ_BONS01000034.1"/>
</dbReference>
<keyword evidence="3" id="KW-1185">Reference proteome</keyword>
<reference evidence="2" key="1">
    <citation type="submission" date="2020-11" db="EMBL/GenBank/DDBJ databases">
        <title>Sequencing the genomes of 1000 actinobacteria strains.</title>
        <authorList>
            <person name="Klenk H.-P."/>
        </authorList>
    </citation>
    <scope>NUCLEOTIDE SEQUENCE</scope>
    <source>
        <strain evidence="2">DSM 45356</strain>
    </source>
</reference>
<dbReference type="InterPro" id="IPR009081">
    <property type="entry name" value="PP-bd_ACP"/>
</dbReference>
<proteinExistence type="predicted"/>
<name>A0A8J7KDN2_9ACTN</name>
<dbReference type="AlphaFoldDB" id="A0A8J7KDN2"/>
<dbReference type="SUPFAM" id="SSF47336">
    <property type="entry name" value="ACP-like"/>
    <property type="match status" value="1"/>
</dbReference>
<dbReference type="EMBL" id="JADOUF010000001">
    <property type="protein sequence ID" value="MBG6134205.1"/>
    <property type="molecule type" value="Genomic_DNA"/>
</dbReference>
<dbReference type="Gene3D" id="1.10.1200.10">
    <property type="entry name" value="ACP-like"/>
    <property type="match status" value="1"/>
</dbReference>
<evidence type="ECO:0000313" key="2">
    <source>
        <dbReference type="EMBL" id="MBG6134205.1"/>
    </source>
</evidence>
<evidence type="ECO:0000259" key="1">
    <source>
        <dbReference type="PROSITE" id="PS50075"/>
    </source>
</evidence>